<evidence type="ECO:0000313" key="2">
    <source>
        <dbReference type="EMBL" id="GMS79169.1"/>
    </source>
</evidence>
<evidence type="ECO:0000256" key="1">
    <source>
        <dbReference type="SAM" id="Phobius"/>
    </source>
</evidence>
<name>A0AAV5SCT9_9BILA</name>
<evidence type="ECO:0000313" key="3">
    <source>
        <dbReference type="Proteomes" id="UP001432027"/>
    </source>
</evidence>
<feature type="transmembrane region" description="Helical" evidence="1">
    <location>
        <begin position="438"/>
        <end position="464"/>
    </location>
</feature>
<protein>
    <submittedName>
        <fullName evidence="2">Uncharacterized protein</fullName>
    </submittedName>
</protein>
<keyword evidence="1" id="KW-0812">Transmembrane</keyword>
<gene>
    <name evidence="2" type="ORF">PENTCL1PPCAC_1344</name>
</gene>
<organism evidence="2 3">
    <name type="scientific">Pristionchus entomophagus</name>
    <dbReference type="NCBI Taxonomy" id="358040"/>
    <lineage>
        <taxon>Eukaryota</taxon>
        <taxon>Metazoa</taxon>
        <taxon>Ecdysozoa</taxon>
        <taxon>Nematoda</taxon>
        <taxon>Chromadorea</taxon>
        <taxon>Rhabditida</taxon>
        <taxon>Rhabditina</taxon>
        <taxon>Diplogasteromorpha</taxon>
        <taxon>Diplogasteroidea</taxon>
        <taxon>Neodiplogasteridae</taxon>
        <taxon>Pristionchus</taxon>
    </lineage>
</organism>
<accession>A0AAV5SCT9</accession>
<keyword evidence="3" id="KW-1185">Reference proteome</keyword>
<dbReference type="Proteomes" id="UP001432027">
    <property type="component" value="Unassembled WGS sequence"/>
</dbReference>
<dbReference type="AlphaFoldDB" id="A0AAV5SCT9"/>
<reference evidence="2" key="1">
    <citation type="submission" date="2023-10" db="EMBL/GenBank/DDBJ databases">
        <title>Genome assembly of Pristionchus species.</title>
        <authorList>
            <person name="Yoshida K."/>
            <person name="Sommer R.J."/>
        </authorList>
    </citation>
    <scope>NUCLEOTIDE SEQUENCE</scope>
    <source>
        <strain evidence="2">RS0144</strain>
    </source>
</reference>
<dbReference type="EMBL" id="BTSX01000001">
    <property type="protein sequence ID" value="GMS79169.1"/>
    <property type="molecule type" value="Genomic_DNA"/>
</dbReference>
<keyword evidence="1" id="KW-1133">Transmembrane helix</keyword>
<comment type="caution">
    <text evidence="2">The sequence shown here is derived from an EMBL/GenBank/DDBJ whole genome shotgun (WGS) entry which is preliminary data.</text>
</comment>
<keyword evidence="1" id="KW-0472">Membrane</keyword>
<proteinExistence type="predicted"/>
<feature type="non-terminal residue" evidence="2">
    <location>
        <position position="467"/>
    </location>
</feature>
<sequence>MGAIEKGNRWEQEGEGVSNPARLEVECFGGALLLAVQHVLLRLLKVRHRDAHATLAEGEQTRLGAHRLDICSAQVILGGDELVECHVVAQLHSRCVDPEDSPLRLLVGQGELDLAIDATGTDQGGVQRLDPIRRHQHLDVSSRIESVQLVQQLEHRTLDLALSARVRVVSVGSYSVNLVDEDDRGRVLLRHAEQLAHHLRPVSEYLLDQLGSDDSEEGGRGLVGHCLCQQGLACARASVENHTLGRLDAHLLVVLWVRERELDRLLDLLNLLIESSDVGVRLLRRLLQLHHRNHGVRVVREHADDGVCLVVEQHRAAWLQLLLVDEGEDVDVVLAAHVRAHDGVVVVDDLLQRADSHRRAAQLVYLGALLLLSLLLRLESLLVLDELLLHQQVVFDALRLEQLQATARVRRHCGKLGGGVGSLGALLPLADAGRDGRLVLLLLLVLVAVALAALVATIVARLLLAHL</sequence>